<reference evidence="1" key="1">
    <citation type="submission" date="2018-05" db="EMBL/GenBank/DDBJ databases">
        <authorList>
            <person name="Lanie J.A."/>
            <person name="Ng W.-L."/>
            <person name="Kazmierczak K.M."/>
            <person name="Andrzejewski T.M."/>
            <person name="Davidsen T.M."/>
            <person name="Wayne K.J."/>
            <person name="Tettelin H."/>
            <person name="Glass J.I."/>
            <person name="Rusch D."/>
            <person name="Podicherti R."/>
            <person name="Tsui H.-C.T."/>
            <person name="Winkler M.E."/>
        </authorList>
    </citation>
    <scope>NUCLEOTIDE SEQUENCE</scope>
</reference>
<dbReference type="EMBL" id="UINC01199555">
    <property type="protein sequence ID" value="SVE18045.1"/>
    <property type="molecule type" value="Genomic_DNA"/>
</dbReference>
<accession>A0A383BF45</accession>
<protein>
    <submittedName>
        <fullName evidence="1">Uncharacterized protein</fullName>
    </submittedName>
</protein>
<organism evidence="1">
    <name type="scientific">marine metagenome</name>
    <dbReference type="NCBI Taxonomy" id="408172"/>
    <lineage>
        <taxon>unclassified sequences</taxon>
        <taxon>metagenomes</taxon>
        <taxon>ecological metagenomes</taxon>
    </lineage>
</organism>
<name>A0A383BF45_9ZZZZ</name>
<sequence length="245" mass="27801">VKRILQILIFAIITVSVPTDCYSFISALTKGGKLLFKGKIWKAGGATGASSIDNVAKKALDIKKIDKNLIDEIGKAEHEKIFKSIKETPDEKVLAEYKHYDDTSIKDTEFNWLVPRPVHRHLGKEVKSENSVYVCEKNTGEIFYFSIMPKRNKALVSSTDKNVDKQRLIVLYVKAQGTILKTKESNNYFVLLPNYKFYSDASNNVENLIKKINDNTIPVNGECYDTDDADIKKLVRYELKKGIDT</sequence>
<feature type="non-terminal residue" evidence="1">
    <location>
        <position position="245"/>
    </location>
</feature>
<proteinExistence type="predicted"/>
<feature type="non-terminal residue" evidence="1">
    <location>
        <position position="1"/>
    </location>
</feature>
<gene>
    <name evidence="1" type="ORF">METZ01_LOCUS470899</name>
</gene>
<evidence type="ECO:0000313" key="1">
    <source>
        <dbReference type="EMBL" id="SVE18045.1"/>
    </source>
</evidence>
<dbReference type="AlphaFoldDB" id="A0A383BF45"/>